<gene>
    <name evidence="1" type="ordered locus">Zmob_0757</name>
</gene>
<evidence type="ECO:0000313" key="2">
    <source>
        <dbReference type="Proteomes" id="UP000001494"/>
    </source>
</evidence>
<organism evidence="1 2">
    <name type="scientific">Zymomonas mobilis subsp. mobilis (strain ATCC 10988 / DSM 424 / LMG 404 / NCIMB 8938 / NRRL B-806 / ZM1)</name>
    <dbReference type="NCBI Taxonomy" id="555217"/>
    <lineage>
        <taxon>Bacteria</taxon>
        <taxon>Pseudomonadati</taxon>
        <taxon>Pseudomonadota</taxon>
        <taxon>Alphaproteobacteria</taxon>
        <taxon>Sphingomonadales</taxon>
        <taxon>Zymomonadaceae</taxon>
        <taxon>Zymomonas</taxon>
    </lineage>
</organism>
<dbReference type="GeneID" id="79904681"/>
<sequence length="89" mass="9957">MRIEFTFPCFGSLRTVATDNAQFGDAVIFFGWFITETAMNIAVEGYKVKMDEVIRLVVIDDEGNDITTQVADFYAKASADIQEEHSHAS</sequence>
<dbReference type="Proteomes" id="UP000001494">
    <property type="component" value="Chromosome"/>
</dbReference>
<reference evidence="1 2" key="1">
    <citation type="journal article" date="2011" name="J. Bacteriol.">
        <title>Genome sequence of the ethanol-producing Zymomonas mobilis subsp. mobilis lectotype strain ATCC 10988.</title>
        <authorList>
            <person name="Pappas K.M."/>
            <person name="Kouvelis V.N."/>
            <person name="Saunders E."/>
            <person name="Brettin T.S."/>
            <person name="Bruce D."/>
            <person name="Detter C."/>
            <person name="Balakireva M."/>
            <person name="Han C.S."/>
            <person name="Savvakis G."/>
            <person name="Kyrpides N.C."/>
            <person name="Typas M.A."/>
        </authorList>
    </citation>
    <scope>NUCLEOTIDE SEQUENCE [LARGE SCALE GENOMIC DNA]</scope>
    <source>
        <strain evidence="2">ATCC 10988 / DSM 424 / CCUG 17860 / LMG 404 / NCIMB 8938 / NRRL B-806 / ZM1</strain>
    </source>
</reference>
<dbReference type="EMBL" id="CP002850">
    <property type="protein sequence ID" value="AEH62598.1"/>
    <property type="molecule type" value="Genomic_DNA"/>
</dbReference>
<dbReference type="KEGG" id="zmm:Zmob_0757"/>
<proteinExistence type="predicted"/>
<accession>A0A0H3G1K7</accession>
<protein>
    <submittedName>
        <fullName evidence="1">Uncharacterized protein</fullName>
    </submittedName>
</protein>
<dbReference type="HOGENOM" id="CLU_2453993_0_0_5"/>
<dbReference type="AlphaFoldDB" id="A0A0H3G1K7"/>
<dbReference type="RefSeq" id="WP_011240038.1">
    <property type="nucleotide sequence ID" value="NC_017262.1"/>
</dbReference>
<dbReference type="OrthoDB" id="9876266at2"/>
<name>A0A0H3G1K7_ZYMMA</name>
<evidence type="ECO:0000313" key="1">
    <source>
        <dbReference type="EMBL" id="AEH62598.1"/>
    </source>
</evidence>